<dbReference type="InterPro" id="IPR003660">
    <property type="entry name" value="HAMP_dom"/>
</dbReference>
<dbReference type="Pfam" id="PF17152">
    <property type="entry name" value="CHASE8"/>
    <property type="match status" value="1"/>
</dbReference>
<dbReference type="GO" id="GO:0005524">
    <property type="term" value="F:ATP binding"/>
    <property type="evidence" value="ECO:0007669"/>
    <property type="project" value="UniProtKB-KW"/>
</dbReference>
<dbReference type="PROSITE" id="PS50110">
    <property type="entry name" value="RESPONSE_REGULATORY"/>
    <property type="match status" value="1"/>
</dbReference>
<dbReference type="InterPro" id="IPR036097">
    <property type="entry name" value="HisK_dim/P_sf"/>
</dbReference>
<evidence type="ECO:0000313" key="19">
    <source>
        <dbReference type="Proteomes" id="UP000064893"/>
    </source>
</evidence>
<feature type="modified residue" description="4-aspartylphosphate" evidence="12">
    <location>
        <position position="549"/>
    </location>
</feature>
<dbReference type="SMART" id="SM00304">
    <property type="entry name" value="HAMP"/>
    <property type="match status" value="1"/>
</dbReference>
<dbReference type="GO" id="GO:0005886">
    <property type="term" value="C:plasma membrane"/>
    <property type="evidence" value="ECO:0007669"/>
    <property type="project" value="UniProtKB-SubCell"/>
</dbReference>
<gene>
    <name evidence="18" type="primary">luxQ_12</name>
    <name evidence="18" type="ORF">L21SP5_02192</name>
</gene>
<dbReference type="InterPro" id="IPR004358">
    <property type="entry name" value="Sig_transdc_His_kin-like_C"/>
</dbReference>
<evidence type="ECO:0000256" key="12">
    <source>
        <dbReference type="PROSITE-ProRule" id="PRU00169"/>
    </source>
</evidence>
<dbReference type="Gene3D" id="6.10.340.10">
    <property type="match status" value="1"/>
</dbReference>
<dbReference type="Pfam" id="PF00672">
    <property type="entry name" value="HAMP"/>
    <property type="match status" value="1"/>
</dbReference>
<feature type="domain" description="Histidine kinase" evidence="15">
    <location>
        <begin position="255"/>
        <end position="476"/>
    </location>
</feature>
<dbReference type="Gene3D" id="1.10.287.130">
    <property type="match status" value="1"/>
</dbReference>
<dbReference type="GO" id="GO:0009927">
    <property type="term" value="F:histidine phosphotransfer kinase activity"/>
    <property type="evidence" value="ECO:0007669"/>
    <property type="project" value="TreeGrafter"/>
</dbReference>
<evidence type="ECO:0000256" key="3">
    <source>
        <dbReference type="ARBA" id="ARBA00012438"/>
    </source>
</evidence>
<dbReference type="SUPFAM" id="SSF47384">
    <property type="entry name" value="Homodimeric domain of signal transducing histidine kinase"/>
    <property type="match status" value="1"/>
</dbReference>
<dbReference type="InterPro" id="IPR003661">
    <property type="entry name" value="HisK_dim/P_dom"/>
</dbReference>
<evidence type="ECO:0000259" key="16">
    <source>
        <dbReference type="PROSITE" id="PS50110"/>
    </source>
</evidence>
<evidence type="ECO:0000256" key="11">
    <source>
        <dbReference type="ARBA" id="ARBA00023136"/>
    </source>
</evidence>
<keyword evidence="14" id="KW-0812">Transmembrane</keyword>
<dbReference type="EMBL" id="CP013118">
    <property type="protein sequence ID" value="ALO15825.1"/>
    <property type="molecule type" value="Genomic_DNA"/>
</dbReference>
<dbReference type="Gene3D" id="3.30.565.10">
    <property type="entry name" value="Histidine kinase-like ATPase, C-terminal domain"/>
    <property type="match status" value="1"/>
</dbReference>
<keyword evidence="6 18" id="KW-0808">Transferase</keyword>
<dbReference type="FunFam" id="3.30.565.10:FF:000023">
    <property type="entry name" value="PAS domain-containing sensor histidine kinase"/>
    <property type="match status" value="1"/>
</dbReference>
<name>A0A0S2I0L0_9BACT</name>
<dbReference type="CDD" id="cd16922">
    <property type="entry name" value="HATPase_EvgS-ArcB-TorS-like"/>
    <property type="match status" value="1"/>
</dbReference>
<keyword evidence="9" id="KW-0067">ATP-binding</keyword>
<dbReference type="PANTHER" id="PTHR43047:SF72">
    <property type="entry name" value="OSMOSENSING HISTIDINE PROTEIN KINASE SLN1"/>
    <property type="match status" value="1"/>
</dbReference>
<dbReference type="AlphaFoldDB" id="A0A0S2I0L0"/>
<comment type="catalytic activity">
    <reaction evidence="1">
        <text>ATP + protein L-histidine = ADP + protein N-phospho-L-histidine.</text>
        <dbReference type="EC" id="2.7.13.3"/>
    </reaction>
</comment>
<dbReference type="CDD" id="cd17546">
    <property type="entry name" value="REC_hyHK_CKI1_RcsC-like"/>
    <property type="match status" value="1"/>
</dbReference>
<comment type="subcellular location">
    <subcellularLocation>
        <location evidence="2">Cell membrane</location>
    </subcellularLocation>
</comment>
<dbReference type="SMART" id="SM00387">
    <property type="entry name" value="HATPase_c"/>
    <property type="match status" value="1"/>
</dbReference>
<keyword evidence="4" id="KW-1003">Cell membrane</keyword>
<feature type="domain" description="HAMP" evidence="17">
    <location>
        <begin position="173"/>
        <end position="226"/>
    </location>
</feature>
<feature type="domain" description="Response regulatory" evidence="16">
    <location>
        <begin position="500"/>
        <end position="614"/>
    </location>
</feature>
<evidence type="ECO:0000256" key="10">
    <source>
        <dbReference type="ARBA" id="ARBA00023012"/>
    </source>
</evidence>
<organism evidence="18 19">
    <name type="scientific">Salinivirga cyanobacteriivorans</name>
    <dbReference type="NCBI Taxonomy" id="1307839"/>
    <lineage>
        <taxon>Bacteria</taxon>
        <taxon>Pseudomonadati</taxon>
        <taxon>Bacteroidota</taxon>
        <taxon>Bacteroidia</taxon>
        <taxon>Bacteroidales</taxon>
        <taxon>Salinivirgaceae</taxon>
        <taxon>Salinivirga</taxon>
    </lineage>
</organism>
<evidence type="ECO:0000313" key="18">
    <source>
        <dbReference type="EMBL" id="ALO15825.1"/>
    </source>
</evidence>
<evidence type="ECO:0000256" key="4">
    <source>
        <dbReference type="ARBA" id="ARBA00022475"/>
    </source>
</evidence>
<dbReference type="Gene3D" id="3.40.50.2300">
    <property type="match status" value="1"/>
</dbReference>
<dbReference type="InterPro" id="IPR033417">
    <property type="entry name" value="CHASE8"/>
</dbReference>
<dbReference type="FunFam" id="1.10.287.130:FF:000038">
    <property type="entry name" value="Sensory transduction histidine kinase"/>
    <property type="match status" value="1"/>
</dbReference>
<keyword evidence="5 12" id="KW-0597">Phosphoprotein</keyword>
<dbReference type="CDD" id="cd00082">
    <property type="entry name" value="HisKA"/>
    <property type="match status" value="1"/>
</dbReference>
<feature type="transmembrane region" description="Helical" evidence="14">
    <location>
        <begin position="149"/>
        <end position="169"/>
    </location>
</feature>
<dbReference type="PROSITE" id="PS50885">
    <property type="entry name" value="HAMP"/>
    <property type="match status" value="1"/>
</dbReference>
<evidence type="ECO:0000259" key="15">
    <source>
        <dbReference type="PROSITE" id="PS50109"/>
    </source>
</evidence>
<dbReference type="SUPFAM" id="SSF55874">
    <property type="entry name" value="ATPase domain of HSP90 chaperone/DNA topoisomerase II/histidine kinase"/>
    <property type="match status" value="1"/>
</dbReference>
<evidence type="ECO:0000256" key="7">
    <source>
        <dbReference type="ARBA" id="ARBA00022741"/>
    </source>
</evidence>
<keyword evidence="10" id="KW-0902">Two-component regulatory system</keyword>
<proteinExistence type="predicted"/>
<dbReference type="SUPFAM" id="SSF52172">
    <property type="entry name" value="CheY-like"/>
    <property type="match status" value="1"/>
</dbReference>
<keyword evidence="11 14" id="KW-0472">Membrane</keyword>
<dbReference type="SUPFAM" id="SSF158472">
    <property type="entry name" value="HAMP domain-like"/>
    <property type="match status" value="1"/>
</dbReference>
<dbReference type="PROSITE" id="PS50109">
    <property type="entry name" value="HIS_KIN"/>
    <property type="match status" value="1"/>
</dbReference>
<dbReference type="CDD" id="cd06225">
    <property type="entry name" value="HAMP"/>
    <property type="match status" value="1"/>
</dbReference>
<dbReference type="Proteomes" id="UP000064893">
    <property type="component" value="Chromosome"/>
</dbReference>
<dbReference type="InterPro" id="IPR011006">
    <property type="entry name" value="CheY-like_superfamily"/>
</dbReference>
<feature type="coiled-coil region" evidence="13">
    <location>
        <begin position="221"/>
        <end position="248"/>
    </location>
</feature>
<dbReference type="EC" id="2.7.13.3" evidence="3"/>
<evidence type="ECO:0000256" key="14">
    <source>
        <dbReference type="SAM" id="Phobius"/>
    </source>
</evidence>
<evidence type="ECO:0000259" key="17">
    <source>
        <dbReference type="PROSITE" id="PS50885"/>
    </source>
</evidence>
<dbReference type="InterPro" id="IPR036890">
    <property type="entry name" value="HATPase_C_sf"/>
</dbReference>
<evidence type="ECO:0000256" key="1">
    <source>
        <dbReference type="ARBA" id="ARBA00000085"/>
    </source>
</evidence>
<evidence type="ECO:0000256" key="9">
    <source>
        <dbReference type="ARBA" id="ARBA00022840"/>
    </source>
</evidence>
<evidence type="ECO:0000256" key="5">
    <source>
        <dbReference type="ARBA" id="ARBA00022553"/>
    </source>
</evidence>
<dbReference type="OrthoDB" id="9796457at2"/>
<sequence length="619" mass="70432">MKWINNISLKYKLIGLVLLVTIAVTFAGYAVIIVRFANEQERKFQSNVETNAILLADYCVGPMSFNDSIETRNVLQRIENLPHIISARVYDKNNRLFSEYIADTAFNNHTYEEIETEQFKKSITYKNIEYGNIVLLASKENISSEISSFMLSNAGWILFLLLLGSFAAYRMQFVITRPLASLAMASKRISQEADYSIRLHREGKDEIATVYNAFNNMLTQIEKRDEARNAVELKLQKAKEDAERADQLKTSFLTNMSHEIRTPMNAILGFTNLMLEESLTPKQEKKYLKVINESGATLLNLVNDILDISKIESGELSIAEGICDINALFSDLFVSFNEIKSQKKKAHLELYINNPLNHKKILLKTDPFRLRQVLVNLLNNAIKFTDSGHIEYGLKENDDSLVFYVKDTGIGIDNSHINEIFKRFRKIDDKKTRLYRGAGLGLAISQDIVTLLGGKFHVESEPGEGSVFSFSLPKILAEKQDFPDKKDDSGKTDLDLMGKTVLIAEDEPNNFKFLNQLLQKYNATIIWARDGQEAINQVERQKTDLILMDIKMPVLDGFEATKRIKEQYPEMIIIAQTAYASTDVMRKCKSAGCDYFVSKPIKKTELIKALKQASIRPNK</sequence>
<reference evidence="18 19" key="1">
    <citation type="submission" date="2015-11" db="EMBL/GenBank/DDBJ databases">
        <title>Description and complete genome sequence of a novel strain predominating in hypersaline microbial mats and representing a new family of the Bacteriodetes phylum.</title>
        <authorList>
            <person name="Spring S."/>
            <person name="Bunk B."/>
            <person name="Sproer C."/>
            <person name="Klenk H.-P."/>
        </authorList>
    </citation>
    <scope>NUCLEOTIDE SEQUENCE [LARGE SCALE GENOMIC DNA]</scope>
    <source>
        <strain evidence="18 19">L21-Spi-D4</strain>
    </source>
</reference>
<feature type="transmembrane region" description="Helical" evidence="14">
    <location>
        <begin position="13"/>
        <end position="37"/>
    </location>
</feature>
<dbReference type="Pfam" id="PF00072">
    <property type="entry name" value="Response_reg"/>
    <property type="match status" value="1"/>
</dbReference>
<keyword evidence="19" id="KW-1185">Reference proteome</keyword>
<dbReference type="Pfam" id="PF00512">
    <property type="entry name" value="HisKA"/>
    <property type="match status" value="1"/>
</dbReference>
<keyword evidence="8 18" id="KW-0418">Kinase</keyword>
<dbReference type="InterPro" id="IPR001789">
    <property type="entry name" value="Sig_transdc_resp-reg_receiver"/>
</dbReference>
<dbReference type="STRING" id="1307839.L21SP5_02192"/>
<evidence type="ECO:0000256" key="6">
    <source>
        <dbReference type="ARBA" id="ARBA00022679"/>
    </source>
</evidence>
<dbReference type="RefSeq" id="WP_057953250.1">
    <property type="nucleotide sequence ID" value="NZ_CP013118.1"/>
</dbReference>
<dbReference type="Pfam" id="PF02518">
    <property type="entry name" value="HATPase_c"/>
    <property type="match status" value="1"/>
</dbReference>
<dbReference type="KEGG" id="blq:L21SP5_02192"/>
<protein>
    <recommendedName>
        <fullName evidence="3">histidine kinase</fullName>
        <ecNumber evidence="3">2.7.13.3</ecNumber>
    </recommendedName>
</protein>
<dbReference type="InterPro" id="IPR005467">
    <property type="entry name" value="His_kinase_dom"/>
</dbReference>
<keyword evidence="14" id="KW-1133">Transmembrane helix</keyword>
<dbReference type="SMART" id="SM00448">
    <property type="entry name" value="REC"/>
    <property type="match status" value="1"/>
</dbReference>
<evidence type="ECO:0000256" key="13">
    <source>
        <dbReference type="SAM" id="Coils"/>
    </source>
</evidence>
<keyword evidence="13" id="KW-0175">Coiled coil</keyword>
<evidence type="ECO:0000256" key="2">
    <source>
        <dbReference type="ARBA" id="ARBA00004236"/>
    </source>
</evidence>
<dbReference type="PRINTS" id="PR00344">
    <property type="entry name" value="BCTRLSENSOR"/>
</dbReference>
<dbReference type="GO" id="GO:0000155">
    <property type="term" value="F:phosphorelay sensor kinase activity"/>
    <property type="evidence" value="ECO:0007669"/>
    <property type="project" value="InterPro"/>
</dbReference>
<dbReference type="InterPro" id="IPR003594">
    <property type="entry name" value="HATPase_dom"/>
</dbReference>
<evidence type="ECO:0000256" key="8">
    <source>
        <dbReference type="ARBA" id="ARBA00022777"/>
    </source>
</evidence>
<accession>A0A0S2I0L0</accession>
<keyword evidence="7" id="KW-0547">Nucleotide-binding</keyword>
<dbReference type="SMART" id="SM00388">
    <property type="entry name" value="HisKA"/>
    <property type="match status" value="1"/>
</dbReference>
<dbReference type="PANTHER" id="PTHR43047">
    <property type="entry name" value="TWO-COMPONENT HISTIDINE PROTEIN KINASE"/>
    <property type="match status" value="1"/>
</dbReference>